<evidence type="ECO:0000313" key="2">
    <source>
        <dbReference type="Proteomes" id="UP000676967"/>
    </source>
</evidence>
<name>A0ABM7LNV8_9ACTN</name>
<accession>A0ABM7LNV8</accession>
<dbReference type="Proteomes" id="UP000676967">
    <property type="component" value="Chromosome"/>
</dbReference>
<evidence type="ECO:0008006" key="3">
    <source>
        <dbReference type="Google" id="ProtNLM"/>
    </source>
</evidence>
<dbReference type="InterPro" id="IPR029083">
    <property type="entry name" value="Imm32"/>
</dbReference>
<gene>
    <name evidence="1" type="ORF">Aiant_15470</name>
</gene>
<organism evidence="1 2">
    <name type="scientific">Actinoplanes ianthinogenes</name>
    <dbReference type="NCBI Taxonomy" id="122358"/>
    <lineage>
        <taxon>Bacteria</taxon>
        <taxon>Bacillati</taxon>
        <taxon>Actinomycetota</taxon>
        <taxon>Actinomycetes</taxon>
        <taxon>Micromonosporales</taxon>
        <taxon>Micromonosporaceae</taxon>
        <taxon>Actinoplanes</taxon>
    </lineage>
</organism>
<sequence length="97" mass="10198">MSDDDARGWTLAIRAGLRRVGWGRGCRRGGTVSVEVVNGSVEIFGDPAGLRDLARMCLALSDAQASEGAHIHLDAGINPLDSGSASLMLARDPRRPA</sequence>
<proteinExistence type="predicted"/>
<evidence type="ECO:0000313" key="1">
    <source>
        <dbReference type="EMBL" id="BCJ40890.1"/>
    </source>
</evidence>
<keyword evidence="2" id="KW-1185">Reference proteome</keyword>
<dbReference type="EMBL" id="AP023356">
    <property type="protein sequence ID" value="BCJ40890.1"/>
    <property type="molecule type" value="Genomic_DNA"/>
</dbReference>
<reference evidence="1 2" key="1">
    <citation type="submission" date="2020-08" db="EMBL/GenBank/DDBJ databases">
        <title>Whole genome shotgun sequence of Actinoplanes ianthinogenes NBRC 13996.</title>
        <authorList>
            <person name="Komaki H."/>
            <person name="Tamura T."/>
        </authorList>
    </citation>
    <scope>NUCLEOTIDE SEQUENCE [LARGE SCALE GENOMIC DNA]</scope>
    <source>
        <strain evidence="1 2">NBRC 13996</strain>
    </source>
</reference>
<protein>
    <recommendedName>
        <fullName evidence="3">PH domain-containing protein</fullName>
    </recommendedName>
</protein>
<dbReference type="Pfam" id="PF15566">
    <property type="entry name" value="Imm32"/>
    <property type="match status" value="1"/>
</dbReference>
<dbReference type="RefSeq" id="WP_189332713.1">
    <property type="nucleotide sequence ID" value="NZ_AP023356.1"/>
</dbReference>